<feature type="region of interest" description="Disordered" evidence="5">
    <location>
        <begin position="550"/>
        <end position="586"/>
    </location>
</feature>
<dbReference type="PANTHER" id="PTHR23354:SF62">
    <property type="entry name" value="MUSTARD, ISOFORM V"/>
    <property type="match status" value="1"/>
</dbReference>
<dbReference type="CDD" id="cd00118">
    <property type="entry name" value="LysM"/>
    <property type="match status" value="1"/>
</dbReference>
<dbReference type="GO" id="GO:0005739">
    <property type="term" value="C:mitochondrion"/>
    <property type="evidence" value="ECO:0007669"/>
    <property type="project" value="UniProtKB-SubCell"/>
</dbReference>
<dbReference type="SUPFAM" id="SSF54106">
    <property type="entry name" value="LysM domain"/>
    <property type="match status" value="1"/>
</dbReference>
<evidence type="ECO:0000313" key="8">
    <source>
        <dbReference type="EMBL" id="KAG8195319.1"/>
    </source>
</evidence>
<name>A0AAV6VF51_9ARAC</name>
<protein>
    <recommendedName>
        <fullName evidence="4">Oxidation resistance protein 1</fullName>
    </recommendedName>
</protein>
<feature type="compositionally biased region" description="Acidic residues" evidence="5">
    <location>
        <begin position="562"/>
        <end position="583"/>
    </location>
</feature>
<dbReference type="PANTHER" id="PTHR23354">
    <property type="entry name" value="NUCLEOLAR PROTEIN 7/ESTROGEN RECEPTOR COACTIVATOR-RELATED"/>
    <property type="match status" value="1"/>
</dbReference>
<dbReference type="InterPro" id="IPR018392">
    <property type="entry name" value="LysM"/>
</dbReference>
<feature type="compositionally biased region" description="Basic and acidic residues" evidence="5">
    <location>
        <begin position="342"/>
        <end position="358"/>
    </location>
</feature>
<comment type="caution">
    <text evidence="8">The sequence shown here is derived from an EMBL/GenBank/DDBJ whole genome shotgun (WGS) entry which is preliminary data.</text>
</comment>
<feature type="region of interest" description="Disordered" evidence="5">
    <location>
        <begin position="132"/>
        <end position="173"/>
    </location>
</feature>
<feature type="region of interest" description="Disordered" evidence="5">
    <location>
        <begin position="424"/>
        <end position="459"/>
    </location>
</feature>
<feature type="compositionally biased region" description="Basic and acidic residues" evidence="5">
    <location>
        <begin position="290"/>
        <end position="301"/>
    </location>
</feature>
<dbReference type="PROSITE" id="PS51886">
    <property type="entry name" value="TLDC"/>
    <property type="match status" value="1"/>
</dbReference>
<dbReference type="EMBL" id="JAFNEN010000090">
    <property type="protein sequence ID" value="KAG8195319.1"/>
    <property type="molecule type" value="Genomic_DNA"/>
</dbReference>
<dbReference type="Pfam" id="PF07534">
    <property type="entry name" value="TLD"/>
    <property type="match status" value="1"/>
</dbReference>
<proteinExistence type="inferred from homology"/>
<dbReference type="SMART" id="SM00584">
    <property type="entry name" value="TLDc"/>
    <property type="match status" value="1"/>
</dbReference>
<dbReference type="AlphaFoldDB" id="A0AAV6VF51"/>
<evidence type="ECO:0000256" key="1">
    <source>
        <dbReference type="ARBA" id="ARBA00004173"/>
    </source>
</evidence>
<dbReference type="GO" id="GO:0005634">
    <property type="term" value="C:nucleus"/>
    <property type="evidence" value="ECO:0007669"/>
    <property type="project" value="TreeGrafter"/>
</dbReference>
<dbReference type="Proteomes" id="UP000827092">
    <property type="component" value="Unassembled WGS sequence"/>
</dbReference>
<keyword evidence="9" id="KW-1185">Reference proteome</keyword>
<evidence type="ECO:0000256" key="3">
    <source>
        <dbReference type="ARBA" id="ARBA00023128"/>
    </source>
</evidence>
<feature type="domain" description="TLDc" evidence="7">
    <location>
        <begin position="636"/>
        <end position="797"/>
    </location>
</feature>
<dbReference type="Pfam" id="PF01476">
    <property type="entry name" value="LysM"/>
    <property type="match status" value="1"/>
</dbReference>
<feature type="compositionally biased region" description="Polar residues" evidence="5">
    <location>
        <begin position="32"/>
        <end position="45"/>
    </location>
</feature>
<reference evidence="8 9" key="1">
    <citation type="journal article" date="2022" name="Nat. Ecol. Evol.">
        <title>A masculinizing supergene underlies an exaggerated male reproductive morph in a spider.</title>
        <authorList>
            <person name="Hendrickx F."/>
            <person name="De Corte Z."/>
            <person name="Sonet G."/>
            <person name="Van Belleghem S.M."/>
            <person name="Kostlbacher S."/>
            <person name="Vangestel C."/>
        </authorList>
    </citation>
    <scope>NUCLEOTIDE SEQUENCE [LARGE SCALE GENOMIC DNA]</scope>
    <source>
        <strain evidence="8">W744_W776</strain>
    </source>
</reference>
<feature type="region of interest" description="Disordered" evidence="5">
    <location>
        <begin position="281"/>
        <end position="395"/>
    </location>
</feature>
<accession>A0AAV6VF51</accession>
<evidence type="ECO:0000256" key="5">
    <source>
        <dbReference type="SAM" id="MobiDB-lite"/>
    </source>
</evidence>
<dbReference type="SMART" id="SM00257">
    <property type="entry name" value="LysM"/>
    <property type="match status" value="1"/>
</dbReference>
<evidence type="ECO:0000259" key="6">
    <source>
        <dbReference type="PROSITE" id="PS51782"/>
    </source>
</evidence>
<feature type="compositionally biased region" description="Basic and acidic residues" evidence="5">
    <location>
        <begin position="374"/>
        <end position="389"/>
    </location>
</feature>
<evidence type="ECO:0000256" key="4">
    <source>
        <dbReference type="ARBA" id="ARBA00040604"/>
    </source>
</evidence>
<feature type="region of interest" description="Disordered" evidence="5">
    <location>
        <begin position="1"/>
        <end position="93"/>
    </location>
</feature>
<gene>
    <name evidence="8" type="ORF">JTE90_028466</name>
</gene>
<comment type="similarity">
    <text evidence="2">Belongs to the OXR1 family.</text>
</comment>
<evidence type="ECO:0000313" key="9">
    <source>
        <dbReference type="Proteomes" id="UP000827092"/>
    </source>
</evidence>
<sequence>MSTPTRQRSLRERLQSASRGIGISWQGKKSKSCYSKESLGAQSSESETDVKNDETNRDEENASKSQDTEESSIVAEKKPLGRSLTQPQGTEHYKVANSDTLAGIAARFDTTPSELAKLNRLSARMVFPGQQLFVPEKKNKGTEEEGGGEGQESSDSLQPPPDFDREERRPSVTDNLRIPYRRASERAHRFLKVKARHFTDGQGVVSGVLIITPNAVMFDPNVSDPLVIEHGVESYGVIAPLEMLMRAAIYFDIAHMKVAHAADTQGPRPKADVYCGKMNEDTVEEEAEEDTKGPPIDEKAPSIEVVPEADTTTTEASPPPPPEEAKEVAPPPENTAADESSEDAKVETPPKSKSEGRGSVESFDEEVSDAFAASEEKAQEAPSQESRRERMLKRLSCPMESITSISRILTSSPKSFVDFSGSLFSGGKSASEDGDILEKDEEKTEEKEKPEKEEGVGYQNLVAEKPEIFEQLDKLLLKQKEEVEGPPLYLCLRMGIPKERKPHPSPVLSYGKKRARSEYWWSIPRSRVEDLYSFLQQWIPTLYGEVDDVDPDEAGFVPIDDSAPDEEEDEETEGKDEASEEGDKEAPRSFLKLVEEHFGFKSISPGDWEVLSLGEMEKIDYSELELPLPDLISPSEILTEDHIKELYTLLPARAVGYPWTRVFSTAHDGFHLKTLYRKMTEFDSPVILVIQDTQEAVFGALLSYPLRCSDSFYGTGESFLFTFHPAFKVFKWTGNNDYFVKGDTESVSIGASEGHFGLWIDGDLYRGSSLQCQTYDNDPLAPSNDFIIKTLEAWGFA</sequence>
<feature type="compositionally biased region" description="Basic and acidic residues" evidence="5">
    <location>
        <begin position="48"/>
        <end position="62"/>
    </location>
</feature>
<dbReference type="GO" id="GO:0006979">
    <property type="term" value="P:response to oxidative stress"/>
    <property type="evidence" value="ECO:0007669"/>
    <property type="project" value="TreeGrafter"/>
</dbReference>
<evidence type="ECO:0000259" key="7">
    <source>
        <dbReference type="PROSITE" id="PS51886"/>
    </source>
</evidence>
<feature type="compositionally biased region" description="Basic and acidic residues" evidence="5">
    <location>
        <begin position="162"/>
        <end position="171"/>
    </location>
</feature>
<comment type="subcellular location">
    <subcellularLocation>
        <location evidence="1">Mitochondrion</location>
    </subcellularLocation>
</comment>
<dbReference type="InterPro" id="IPR006571">
    <property type="entry name" value="TLDc_dom"/>
</dbReference>
<feature type="domain" description="LysM" evidence="6">
    <location>
        <begin position="91"/>
        <end position="134"/>
    </location>
</feature>
<dbReference type="Gene3D" id="3.10.350.10">
    <property type="entry name" value="LysM domain"/>
    <property type="match status" value="1"/>
</dbReference>
<keyword evidence="3" id="KW-0496">Mitochondrion</keyword>
<evidence type="ECO:0000256" key="2">
    <source>
        <dbReference type="ARBA" id="ARBA00009540"/>
    </source>
</evidence>
<organism evidence="8 9">
    <name type="scientific">Oedothorax gibbosus</name>
    <dbReference type="NCBI Taxonomy" id="931172"/>
    <lineage>
        <taxon>Eukaryota</taxon>
        <taxon>Metazoa</taxon>
        <taxon>Ecdysozoa</taxon>
        <taxon>Arthropoda</taxon>
        <taxon>Chelicerata</taxon>
        <taxon>Arachnida</taxon>
        <taxon>Araneae</taxon>
        <taxon>Araneomorphae</taxon>
        <taxon>Entelegynae</taxon>
        <taxon>Araneoidea</taxon>
        <taxon>Linyphiidae</taxon>
        <taxon>Erigoninae</taxon>
        <taxon>Oedothorax</taxon>
    </lineage>
</organism>
<dbReference type="PROSITE" id="PS51782">
    <property type="entry name" value="LYSM"/>
    <property type="match status" value="1"/>
</dbReference>
<feature type="compositionally biased region" description="Basic and acidic residues" evidence="5">
    <location>
        <begin position="436"/>
        <end position="455"/>
    </location>
</feature>
<dbReference type="InterPro" id="IPR036779">
    <property type="entry name" value="LysM_dom_sf"/>
</dbReference>